<gene>
    <name evidence="1" type="ORF">GCM10008960_35320</name>
</gene>
<organism evidence="1 2">
    <name type="scientific">Deinococcus sedimenti</name>
    <dbReference type="NCBI Taxonomy" id="1867090"/>
    <lineage>
        <taxon>Bacteria</taxon>
        <taxon>Thermotogati</taxon>
        <taxon>Deinococcota</taxon>
        <taxon>Deinococci</taxon>
        <taxon>Deinococcales</taxon>
        <taxon>Deinococcaceae</taxon>
        <taxon>Deinococcus</taxon>
    </lineage>
</organism>
<evidence type="ECO:0000313" key="2">
    <source>
        <dbReference type="Proteomes" id="UP000644548"/>
    </source>
</evidence>
<accession>A0ABQ2S7Q3</accession>
<keyword evidence="2" id="KW-1185">Reference proteome</keyword>
<comment type="caution">
    <text evidence="1">The sequence shown here is derived from an EMBL/GenBank/DDBJ whole genome shotgun (WGS) entry which is preliminary data.</text>
</comment>
<evidence type="ECO:0000313" key="1">
    <source>
        <dbReference type="EMBL" id="GGS05751.1"/>
    </source>
</evidence>
<protein>
    <submittedName>
        <fullName evidence="1">Uncharacterized protein</fullName>
    </submittedName>
</protein>
<dbReference type="EMBL" id="BMQN01000015">
    <property type="protein sequence ID" value="GGS05751.1"/>
    <property type="molecule type" value="Genomic_DNA"/>
</dbReference>
<name>A0ABQ2S7Q3_9DEIO</name>
<dbReference type="RefSeq" id="WP_189074489.1">
    <property type="nucleotide sequence ID" value="NZ_BMQN01000015.1"/>
</dbReference>
<reference evidence="2" key="1">
    <citation type="journal article" date="2019" name="Int. J. Syst. Evol. Microbiol.">
        <title>The Global Catalogue of Microorganisms (GCM) 10K type strain sequencing project: providing services to taxonomists for standard genome sequencing and annotation.</title>
        <authorList>
            <consortium name="The Broad Institute Genomics Platform"/>
            <consortium name="The Broad Institute Genome Sequencing Center for Infectious Disease"/>
            <person name="Wu L."/>
            <person name="Ma J."/>
        </authorList>
    </citation>
    <scope>NUCLEOTIDE SEQUENCE [LARGE SCALE GENOMIC DNA]</scope>
    <source>
        <strain evidence="2">JCM 31405</strain>
    </source>
</reference>
<dbReference type="Proteomes" id="UP000644548">
    <property type="component" value="Unassembled WGS sequence"/>
</dbReference>
<proteinExistence type="predicted"/>
<sequence length="341" mass="37309">MPTSERFAPYAMSTDVSVQITSCIDRDAGTPIEFTSAMGIEDVGSMVYELVSPKWKTLEMQVGVTLPHAELQKLAPPESDLDTETRMIVRVTCPSTKLRRGVELTAVAPGRWEGTVTLRRSSVDRDVKCDARLVRILPGPPGAKKSFALAVGQILAEGQSAVVRLQPPKPRLNAGMDVRWEDFQASHHEWRSKHPQDVFYLDTGAEEPVVWLNSNHKALHAALETDDAAGTSKAVKLMTMAFVAQAVWHQMFLVAAADLTTSPDDSPELPEGWKGNVLNELLPRLFPLEPEDERLPTLLEKLRNGAAAGSLASLLGTAIQEQIGGTKMIRDAVRAIDEGEE</sequence>